<reference evidence="2" key="1">
    <citation type="submission" date="2022-08" db="EMBL/GenBank/DDBJ databases">
        <authorList>
            <person name="Dzunkova M."/>
            <person name="La Clair J."/>
            <person name="Tyml T."/>
            <person name="Doud D."/>
            <person name="Schulz F."/>
            <person name="Piquer S."/>
            <person name="Porcel Sanchis D."/>
            <person name="Osborn A."/>
            <person name="Robinson D."/>
            <person name="Louie K.B."/>
            <person name="Bowen B.P."/>
            <person name="Bowers R."/>
            <person name="Lee J."/>
            <person name="Arnau Llombart V."/>
            <person name="Diaz Villanueva W."/>
            <person name="Gosliner T."/>
            <person name="Northen T."/>
            <person name="Cheng J.-F."/>
            <person name="Burkart M.D."/>
            <person name="Woyke T."/>
        </authorList>
    </citation>
    <scope>NUCLEOTIDE SEQUENCE</scope>
    <source>
        <strain evidence="2">Df01</strain>
    </source>
</reference>
<sequence>MLIASTLSAVTNARLTMTQRQRLRPHVGRVVALEAGTLRLCFRLNADGCCHPLSSLVEADVTMRWQPAAAGKHFHVAGDAALLRDVGDVLQEALPQWNDLPGGEDGVTAKGLRRAGGVLSRQWAQLAPNAVAVNDFNDQVRQFERRCRKLTQTVATVESAYD</sequence>
<evidence type="ECO:0000313" key="3">
    <source>
        <dbReference type="Proteomes" id="UP001168167"/>
    </source>
</evidence>
<evidence type="ECO:0008006" key="4">
    <source>
        <dbReference type="Google" id="ProtNLM"/>
    </source>
</evidence>
<keyword evidence="1" id="KW-0175">Coiled coil</keyword>
<name>A0ABT7QN61_9GAMM</name>
<proteinExistence type="predicted"/>
<evidence type="ECO:0000313" key="2">
    <source>
        <dbReference type="EMBL" id="MDM5148146.1"/>
    </source>
</evidence>
<dbReference type="EMBL" id="JANQAO010000004">
    <property type="protein sequence ID" value="MDM5148146.1"/>
    <property type="molecule type" value="Genomic_DNA"/>
</dbReference>
<keyword evidence="3" id="KW-1185">Reference proteome</keyword>
<accession>A0ABT7QN61</accession>
<reference evidence="2" key="2">
    <citation type="journal article" date="2023" name="Microbiome">
        <title>Synthase-selected sorting approach identifies a beta-lactone synthase in a nudibranch symbiotic bacterium.</title>
        <authorList>
            <person name="Dzunkova M."/>
            <person name="La Clair J.J."/>
            <person name="Tyml T."/>
            <person name="Doud D."/>
            <person name="Schulz F."/>
            <person name="Piquer-Esteban S."/>
            <person name="Porcel Sanchis D."/>
            <person name="Osborn A."/>
            <person name="Robinson D."/>
            <person name="Louie K.B."/>
            <person name="Bowen B.P."/>
            <person name="Bowers R.M."/>
            <person name="Lee J."/>
            <person name="Arnau V."/>
            <person name="Diaz-Villanueva W."/>
            <person name="Stepanauskas R."/>
            <person name="Gosliner T."/>
            <person name="Date S.V."/>
            <person name="Northen T.R."/>
            <person name="Cheng J.F."/>
            <person name="Burkart M.D."/>
            <person name="Woyke T."/>
        </authorList>
    </citation>
    <scope>NUCLEOTIDE SEQUENCE</scope>
    <source>
        <strain evidence="2">Df01</strain>
    </source>
</reference>
<dbReference type="Proteomes" id="UP001168167">
    <property type="component" value="Unassembled WGS sequence"/>
</dbReference>
<evidence type="ECO:0000256" key="1">
    <source>
        <dbReference type="SAM" id="Coils"/>
    </source>
</evidence>
<comment type="caution">
    <text evidence="2">The sequence shown here is derived from an EMBL/GenBank/DDBJ whole genome shotgun (WGS) entry which is preliminary data.</text>
</comment>
<protein>
    <recommendedName>
        <fullName evidence="4">SCP2 domain-containing protein</fullName>
    </recommendedName>
</protein>
<feature type="coiled-coil region" evidence="1">
    <location>
        <begin position="133"/>
        <end position="160"/>
    </location>
</feature>
<gene>
    <name evidence="2" type="ORF">NQX30_07195</name>
</gene>
<organism evidence="2 3">
    <name type="scientific">Candidatus Doriopsillibacter californiensis</name>
    <dbReference type="NCBI Taxonomy" id="2970740"/>
    <lineage>
        <taxon>Bacteria</taxon>
        <taxon>Pseudomonadati</taxon>
        <taxon>Pseudomonadota</taxon>
        <taxon>Gammaproteobacteria</taxon>
        <taxon>Candidatus Tethybacterales</taxon>
        <taxon>Candidatus Persebacteraceae</taxon>
        <taxon>Candidatus Doriopsillibacter</taxon>
    </lineage>
</organism>